<sequence length="79" mass="8294">MRIIEVTISGDAIRLGQFLKLAGLAVGAPDAKVMVEVGWVTVNGRVETQLGRQLRPGDLVAAAGRSARVVTADQGPVNR</sequence>
<organism evidence="2 3">
    <name type="scientific">Rugosimonospora africana</name>
    <dbReference type="NCBI Taxonomy" id="556532"/>
    <lineage>
        <taxon>Bacteria</taxon>
        <taxon>Bacillati</taxon>
        <taxon>Actinomycetota</taxon>
        <taxon>Actinomycetes</taxon>
        <taxon>Micromonosporales</taxon>
        <taxon>Micromonosporaceae</taxon>
        <taxon>Rugosimonospora</taxon>
    </lineage>
</organism>
<evidence type="ECO:0000256" key="1">
    <source>
        <dbReference type="PROSITE-ProRule" id="PRU00182"/>
    </source>
</evidence>
<dbReference type="InterPro" id="IPR036986">
    <property type="entry name" value="S4_RNA-bd_sf"/>
</dbReference>
<dbReference type="Pfam" id="PF13275">
    <property type="entry name" value="S4_2"/>
    <property type="match status" value="1"/>
</dbReference>
<evidence type="ECO:0000313" key="3">
    <source>
        <dbReference type="Proteomes" id="UP000642748"/>
    </source>
</evidence>
<name>A0A8J3VS23_9ACTN</name>
<protein>
    <submittedName>
        <fullName evidence="2">RNA-binding protein S4</fullName>
    </submittedName>
</protein>
<evidence type="ECO:0000313" key="2">
    <source>
        <dbReference type="EMBL" id="GIH16659.1"/>
    </source>
</evidence>
<dbReference type="RefSeq" id="WP_275413032.1">
    <property type="nucleotide sequence ID" value="NZ_BONZ01000045.1"/>
</dbReference>
<keyword evidence="1" id="KW-0694">RNA-binding</keyword>
<keyword evidence="3" id="KW-1185">Reference proteome</keyword>
<dbReference type="Proteomes" id="UP000642748">
    <property type="component" value="Unassembled WGS sequence"/>
</dbReference>
<reference evidence="2" key="1">
    <citation type="submission" date="2021-01" db="EMBL/GenBank/DDBJ databases">
        <title>Whole genome shotgun sequence of Rugosimonospora africana NBRC 104875.</title>
        <authorList>
            <person name="Komaki H."/>
            <person name="Tamura T."/>
        </authorList>
    </citation>
    <scope>NUCLEOTIDE SEQUENCE</scope>
    <source>
        <strain evidence="2">NBRC 104875</strain>
    </source>
</reference>
<gene>
    <name evidence="2" type="ORF">Raf01_48310</name>
</gene>
<dbReference type="CDD" id="cd00165">
    <property type="entry name" value="S4"/>
    <property type="match status" value="1"/>
</dbReference>
<dbReference type="PROSITE" id="PS50889">
    <property type="entry name" value="S4"/>
    <property type="match status" value="1"/>
</dbReference>
<dbReference type="EMBL" id="BONZ01000045">
    <property type="protein sequence ID" value="GIH16659.1"/>
    <property type="molecule type" value="Genomic_DNA"/>
</dbReference>
<dbReference type="Gene3D" id="3.10.290.10">
    <property type="entry name" value="RNA-binding S4 domain"/>
    <property type="match status" value="1"/>
</dbReference>
<dbReference type="GO" id="GO:0003723">
    <property type="term" value="F:RNA binding"/>
    <property type="evidence" value="ECO:0007669"/>
    <property type="project" value="UniProtKB-KW"/>
</dbReference>
<accession>A0A8J3VS23</accession>
<proteinExistence type="predicted"/>
<dbReference type="SUPFAM" id="SSF55174">
    <property type="entry name" value="Alpha-L RNA-binding motif"/>
    <property type="match status" value="1"/>
</dbReference>
<comment type="caution">
    <text evidence="2">The sequence shown here is derived from an EMBL/GenBank/DDBJ whole genome shotgun (WGS) entry which is preliminary data.</text>
</comment>
<dbReference type="AlphaFoldDB" id="A0A8J3VS23"/>